<dbReference type="AlphaFoldDB" id="A0A139JUQ9"/>
<keyword evidence="1" id="KW-0472">Membrane</keyword>
<keyword evidence="1" id="KW-0812">Transmembrane</keyword>
<reference evidence="2 3" key="1">
    <citation type="journal article" date="2019" name="Nat. Med.">
        <title>A library of human gut bacterial isolates paired with longitudinal multiomics data enables mechanistic microbiome research.</title>
        <authorList>
            <person name="Poyet M."/>
            <person name="Groussin M."/>
            <person name="Gibbons S.M."/>
            <person name="Avila-Pacheco J."/>
            <person name="Jiang X."/>
            <person name="Kearney S.M."/>
            <person name="Perrotta A.R."/>
            <person name="Berdy B."/>
            <person name="Zhao S."/>
            <person name="Lieberman T.D."/>
            <person name="Swanson P.K."/>
            <person name="Smith M."/>
            <person name="Roesemann S."/>
            <person name="Alexander J.E."/>
            <person name="Rich S.A."/>
            <person name="Livny J."/>
            <person name="Vlamakis H."/>
            <person name="Clish C."/>
            <person name="Bullock K."/>
            <person name="Deik A."/>
            <person name="Scott J."/>
            <person name="Pierce K.A."/>
            <person name="Xavier R.J."/>
            <person name="Alm E.J."/>
        </authorList>
    </citation>
    <scope>NUCLEOTIDE SEQUENCE [LARGE SCALE GENOMIC DNA]</scope>
    <source>
        <strain evidence="2 3">BIOML-A5</strain>
    </source>
</reference>
<evidence type="ECO:0000256" key="1">
    <source>
        <dbReference type="SAM" id="Phobius"/>
    </source>
</evidence>
<comment type="caution">
    <text evidence="2">The sequence shown here is derived from an EMBL/GenBank/DDBJ whole genome shotgun (WGS) entry which is preliminary data.</text>
</comment>
<dbReference type="Pfam" id="PF07922">
    <property type="entry name" value="Glyco_transf_52"/>
    <property type="match status" value="1"/>
</dbReference>
<dbReference type="Gene3D" id="3.40.50.11110">
    <property type="entry name" value="Sialyltransferase, C-terminal GT-B Rossman nucleotide-binding domain"/>
    <property type="match status" value="1"/>
</dbReference>
<evidence type="ECO:0000313" key="2">
    <source>
        <dbReference type="EMBL" id="KAB4237363.1"/>
    </source>
</evidence>
<dbReference type="RefSeq" id="WP_061412824.1">
    <property type="nucleotide sequence ID" value="NZ_CAXTFB010000013.1"/>
</dbReference>
<gene>
    <name evidence="2" type="ORF">GAP47_08775</name>
</gene>
<accession>A0A139JUQ9</accession>
<dbReference type="InterPro" id="IPR012477">
    <property type="entry name" value="Glyco_transf_52"/>
</dbReference>
<evidence type="ECO:0000313" key="3">
    <source>
        <dbReference type="Proteomes" id="UP000462376"/>
    </source>
</evidence>
<protein>
    <submittedName>
        <fullName evidence="2">Uncharacterized protein</fullName>
    </submittedName>
</protein>
<keyword evidence="1" id="KW-1133">Transmembrane helix</keyword>
<organism evidence="2 3">
    <name type="scientific">Bacteroides uniformis</name>
    <dbReference type="NCBI Taxonomy" id="820"/>
    <lineage>
        <taxon>Bacteria</taxon>
        <taxon>Pseudomonadati</taxon>
        <taxon>Bacteroidota</taxon>
        <taxon>Bacteroidia</taxon>
        <taxon>Bacteroidales</taxon>
        <taxon>Bacteroidaceae</taxon>
        <taxon>Bacteroides</taxon>
    </lineage>
</organism>
<dbReference type="EMBL" id="WCTL01000006">
    <property type="protein sequence ID" value="KAB4237363.1"/>
    <property type="molecule type" value="Genomic_DNA"/>
</dbReference>
<proteinExistence type="predicted"/>
<name>A0A139JUQ9_BACUN</name>
<feature type="transmembrane region" description="Helical" evidence="1">
    <location>
        <begin position="6"/>
        <end position="25"/>
    </location>
</feature>
<sequence length="321" mass="37369">MKKKEITHVCMVETVYTLFLYLILVKEEDFNHTFFFCSDALPELVRCKLPHHHCFKLPKRRWHRWLFRIWLYYTAPLRFPFIKQSHIYGSDNYLFSSGIARSYDLILVEDGLSNYSLIQVNSLLYKPRRILMGQIAAEGCGGVSPTVKKIMLTGLLPVPALIQDKTEIFSVINKWNRLSSSYRTRILSLFDCLAEELEEISSYQDILFTQPMVEDGLITLEDELNLYRTLLAGCNQSKLLIKVHPRDTLDYSKFFPEAKVWRSLVPMELISLLGIQFQEVYTVFSTAALSLPYKTHIHFMGTSVHSNLLRMRGLIEYSDSE</sequence>
<dbReference type="Proteomes" id="UP000462376">
    <property type="component" value="Unassembled WGS sequence"/>
</dbReference>